<protein>
    <submittedName>
        <fullName evidence="1">Uncharacterized protein</fullName>
    </submittedName>
</protein>
<accession>A0A0A9B7R6</accession>
<evidence type="ECO:0000313" key="1">
    <source>
        <dbReference type="EMBL" id="JAD59386.1"/>
    </source>
</evidence>
<dbReference type="EMBL" id="GBRH01238509">
    <property type="protein sequence ID" value="JAD59386.1"/>
    <property type="molecule type" value="Transcribed_RNA"/>
</dbReference>
<sequence length="45" mass="5505">MTDDSHILEERKGCNELDHRKLQFYMHVVYLGVLFPRFPKSELRR</sequence>
<reference evidence="1" key="1">
    <citation type="submission" date="2014-09" db="EMBL/GenBank/DDBJ databases">
        <authorList>
            <person name="Magalhaes I.L.F."/>
            <person name="Oliveira U."/>
            <person name="Santos F.R."/>
            <person name="Vidigal T.H.D.A."/>
            <person name="Brescovit A.D."/>
            <person name="Santos A.J."/>
        </authorList>
    </citation>
    <scope>NUCLEOTIDE SEQUENCE</scope>
    <source>
        <tissue evidence="1">Shoot tissue taken approximately 20 cm above the soil surface</tissue>
    </source>
</reference>
<reference evidence="1" key="2">
    <citation type="journal article" date="2015" name="Data Brief">
        <title>Shoot transcriptome of the giant reed, Arundo donax.</title>
        <authorList>
            <person name="Barrero R.A."/>
            <person name="Guerrero F.D."/>
            <person name="Moolhuijzen P."/>
            <person name="Goolsby J.A."/>
            <person name="Tidwell J."/>
            <person name="Bellgard S.E."/>
            <person name="Bellgard M.I."/>
        </authorList>
    </citation>
    <scope>NUCLEOTIDE SEQUENCE</scope>
    <source>
        <tissue evidence="1">Shoot tissue taken approximately 20 cm above the soil surface</tissue>
    </source>
</reference>
<proteinExistence type="predicted"/>
<dbReference type="AlphaFoldDB" id="A0A0A9B7R6"/>
<name>A0A0A9B7R6_ARUDO</name>
<organism evidence="1">
    <name type="scientific">Arundo donax</name>
    <name type="common">Giant reed</name>
    <name type="synonym">Donax arundinaceus</name>
    <dbReference type="NCBI Taxonomy" id="35708"/>
    <lineage>
        <taxon>Eukaryota</taxon>
        <taxon>Viridiplantae</taxon>
        <taxon>Streptophyta</taxon>
        <taxon>Embryophyta</taxon>
        <taxon>Tracheophyta</taxon>
        <taxon>Spermatophyta</taxon>
        <taxon>Magnoliopsida</taxon>
        <taxon>Liliopsida</taxon>
        <taxon>Poales</taxon>
        <taxon>Poaceae</taxon>
        <taxon>PACMAD clade</taxon>
        <taxon>Arundinoideae</taxon>
        <taxon>Arundineae</taxon>
        <taxon>Arundo</taxon>
    </lineage>
</organism>